<dbReference type="OrthoDB" id="3344950at2759"/>
<name>A0A9P4NWD5_9PEZI</name>
<comment type="caution">
    <text evidence="2">The sequence shown here is derived from an EMBL/GenBank/DDBJ whole genome shotgun (WGS) entry which is preliminary data.</text>
</comment>
<evidence type="ECO:0000313" key="2">
    <source>
        <dbReference type="EMBL" id="KAF2432946.1"/>
    </source>
</evidence>
<evidence type="ECO:0000313" key="3">
    <source>
        <dbReference type="Proteomes" id="UP000800235"/>
    </source>
</evidence>
<accession>A0A9P4NWD5</accession>
<sequence length="148" mass="16593">MATAESCPLTPSHPPKARSQTSFKHLLPTIKHSLIHLRHNHNKHEPQYFSAVSQLTDAELISFNENDLVEVRVGKVAYGIIVFGKVRLPKSEGGFVFVRWFVGGEDGDVEEGEVKYKFHSFYTEEGDEGTGGYRAIIGEGDELKLFDE</sequence>
<organism evidence="2 3">
    <name type="scientific">Tothia fuscella</name>
    <dbReference type="NCBI Taxonomy" id="1048955"/>
    <lineage>
        <taxon>Eukaryota</taxon>
        <taxon>Fungi</taxon>
        <taxon>Dikarya</taxon>
        <taxon>Ascomycota</taxon>
        <taxon>Pezizomycotina</taxon>
        <taxon>Dothideomycetes</taxon>
        <taxon>Pleosporomycetidae</taxon>
        <taxon>Venturiales</taxon>
        <taxon>Cylindrosympodiaceae</taxon>
        <taxon>Tothia</taxon>
    </lineage>
</organism>
<gene>
    <name evidence="2" type="ORF">EJ08DRAFT_629759</name>
</gene>
<feature type="region of interest" description="Disordered" evidence="1">
    <location>
        <begin position="1"/>
        <end position="20"/>
    </location>
</feature>
<dbReference type="Proteomes" id="UP000800235">
    <property type="component" value="Unassembled WGS sequence"/>
</dbReference>
<dbReference type="EMBL" id="MU007023">
    <property type="protein sequence ID" value="KAF2432946.1"/>
    <property type="molecule type" value="Genomic_DNA"/>
</dbReference>
<proteinExistence type="predicted"/>
<dbReference type="AlphaFoldDB" id="A0A9P4NWD5"/>
<keyword evidence="3" id="KW-1185">Reference proteome</keyword>
<protein>
    <submittedName>
        <fullName evidence="2">Uncharacterized protein</fullName>
    </submittedName>
</protein>
<reference evidence="2" key="1">
    <citation type="journal article" date="2020" name="Stud. Mycol.">
        <title>101 Dothideomycetes genomes: a test case for predicting lifestyles and emergence of pathogens.</title>
        <authorList>
            <person name="Haridas S."/>
            <person name="Albert R."/>
            <person name="Binder M."/>
            <person name="Bloem J."/>
            <person name="Labutti K."/>
            <person name="Salamov A."/>
            <person name="Andreopoulos B."/>
            <person name="Baker S."/>
            <person name="Barry K."/>
            <person name="Bills G."/>
            <person name="Bluhm B."/>
            <person name="Cannon C."/>
            <person name="Castanera R."/>
            <person name="Culley D."/>
            <person name="Daum C."/>
            <person name="Ezra D."/>
            <person name="Gonzalez J."/>
            <person name="Henrissat B."/>
            <person name="Kuo A."/>
            <person name="Liang C."/>
            <person name="Lipzen A."/>
            <person name="Lutzoni F."/>
            <person name="Magnuson J."/>
            <person name="Mondo S."/>
            <person name="Nolan M."/>
            <person name="Ohm R."/>
            <person name="Pangilinan J."/>
            <person name="Park H.-J."/>
            <person name="Ramirez L."/>
            <person name="Alfaro M."/>
            <person name="Sun H."/>
            <person name="Tritt A."/>
            <person name="Yoshinaga Y."/>
            <person name="Zwiers L.-H."/>
            <person name="Turgeon B."/>
            <person name="Goodwin S."/>
            <person name="Spatafora J."/>
            <person name="Crous P."/>
            <person name="Grigoriev I."/>
        </authorList>
    </citation>
    <scope>NUCLEOTIDE SEQUENCE</scope>
    <source>
        <strain evidence="2">CBS 130266</strain>
    </source>
</reference>
<evidence type="ECO:0000256" key="1">
    <source>
        <dbReference type="SAM" id="MobiDB-lite"/>
    </source>
</evidence>